<organism evidence="1 2">
    <name type="scientific">Ameca splendens</name>
    <dbReference type="NCBI Taxonomy" id="208324"/>
    <lineage>
        <taxon>Eukaryota</taxon>
        <taxon>Metazoa</taxon>
        <taxon>Chordata</taxon>
        <taxon>Craniata</taxon>
        <taxon>Vertebrata</taxon>
        <taxon>Euteleostomi</taxon>
        <taxon>Actinopterygii</taxon>
        <taxon>Neopterygii</taxon>
        <taxon>Teleostei</taxon>
        <taxon>Neoteleostei</taxon>
        <taxon>Acanthomorphata</taxon>
        <taxon>Ovalentaria</taxon>
        <taxon>Atherinomorphae</taxon>
        <taxon>Cyprinodontiformes</taxon>
        <taxon>Goodeidae</taxon>
        <taxon>Ameca</taxon>
    </lineage>
</organism>
<reference evidence="1 2" key="1">
    <citation type="submission" date="2021-06" db="EMBL/GenBank/DDBJ databases">
        <authorList>
            <person name="Palmer J.M."/>
        </authorList>
    </citation>
    <scope>NUCLEOTIDE SEQUENCE [LARGE SCALE GENOMIC DNA]</scope>
    <source>
        <strain evidence="1 2">AS_MEX2019</strain>
        <tissue evidence="1">Muscle</tissue>
    </source>
</reference>
<evidence type="ECO:0000313" key="2">
    <source>
        <dbReference type="Proteomes" id="UP001469553"/>
    </source>
</evidence>
<evidence type="ECO:0000313" key="1">
    <source>
        <dbReference type="EMBL" id="MEQ2281177.1"/>
    </source>
</evidence>
<comment type="caution">
    <text evidence="1">The sequence shown here is derived from an EMBL/GenBank/DDBJ whole genome shotgun (WGS) entry which is preliminary data.</text>
</comment>
<accession>A0ABV0XIB0</accession>
<feature type="non-terminal residue" evidence="1">
    <location>
        <position position="156"/>
    </location>
</feature>
<sequence>MSSPASMHTQLAAVIEGLVDAAVAELQRLEEERPVVGAREERHEAFRVQTENREKLVRFASIMETLGNEALGKILNIMDEARLVVQVGRGSKKHQTNILNHTALEQEHSYGVRKQSSETEKMVQVKTGGCAVETPFVPAVSVRDGHGNIDPGAIRE</sequence>
<dbReference type="EMBL" id="JAHRIP010002954">
    <property type="protein sequence ID" value="MEQ2281177.1"/>
    <property type="molecule type" value="Genomic_DNA"/>
</dbReference>
<proteinExistence type="predicted"/>
<gene>
    <name evidence="1" type="ORF">AMECASPLE_027674</name>
</gene>
<protein>
    <submittedName>
        <fullName evidence="1">Uncharacterized protein</fullName>
    </submittedName>
</protein>
<keyword evidence="2" id="KW-1185">Reference proteome</keyword>
<dbReference type="Proteomes" id="UP001469553">
    <property type="component" value="Unassembled WGS sequence"/>
</dbReference>
<name>A0ABV0XIB0_9TELE</name>